<sequence>MRRYLTIILLTMSSGMARAQFNDSTYHRFLLGVSGSINKANASTAYLLNNSLGFSVKKKDFVLNSSNTWIYGRQNDQLTNNDYSSTLNFNLYKTLPHFYYWGLTNYNTSVSLKINNQLLAGVGIAYSILDRPNAYFNISNGVLYDRSNLLANLNYNTWRNSLRVQFHFAIKELVTLDGGNFLQSAYNNGDDYIIRSNTTLGIKLRKWISLTSSLTYNKMNITGSDNLIFTYGVSLDKYF</sequence>
<feature type="chain" id="PRO_5037587766" evidence="1">
    <location>
        <begin position="20"/>
        <end position="239"/>
    </location>
</feature>
<evidence type="ECO:0000313" key="3">
    <source>
        <dbReference type="Proteomes" id="UP000622475"/>
    </source>
</evidence>
<reference evidence="2" key="1">
    <citation type="submission" date="2020-10" db="EMBL/GenBank/DDBJ databases">
        <title>Mucilaginibacter mali sp. nov., isolated from rhizosphere soil of apple orchard.</title>
        <authorList>
            <person name="Lee J.-S."/>
            <person name="Kim H.S."/>
            <person name="Kim J.-S."/>
        </authorList>
    </citation>
    <scope>NUCLEOTIDE SEQUENCE</scope>
    <source>
        <strain evidence="2">KCTC 22746</strain>
    </source>
</reference>
<dbReference type="Pfam" id="PF04338">
    <property type="entry name" value="DUF481"/>
    <property type="match status" value="1"/>
</dbReference>
<keyword evidence="1" id="KW-0732">Signal</keyword>
<comment type="caution">
    <text evidence="2">The sequence shown here is derived from an EMBL/GenBank/DDBJ whole genome shotgun (WGS) entry which is preliminary data.</text>
</comment>
<evidence type="ECO:0000256" key="1">
    <source>
        <dbReference type="SAM" id="SignalP"/>
    </source>
</evidence>
<protein>
    <submittedName>
        <fullName evidence="2">DUF481 domain-containing protein</fullName>
    </submittedName>
</protein>
<dbReference type="RefSeq" id="WP_194112064.1">
    <property type="nucleotide sequence ID" value="NZ_JADFFL010000004.1"/>
</dbReference>
<dbReference type="EMBL" id="JADFFL010000004">
    <property type="protein sequence ID" value="MBE9662841.1"/>
    <property type="molecule type" value="Genomic_DNA"/>
</dbReference>
<keyword evidence="3" id="KW-1185">Reference proteome</keyword>
<feature type="signal peptide" evidence="1">
    <location>
        <begin position="1"/>
        <end position="19"/>
    </location>
</feature>
<accession>A0A929PX63</accession>
<organism evidence="2 3">
    <name type="scientific">Mucilaginibacter myungsuensis</name>
    <dbReference type="NCBI Taxonomy" id="649104"/>
    <lineage>
        <taxon>Bacteria</taxon>
        <taxon>Pseudomonadati</taxon>
        <taxon>Bacteroidota</taxon>
        <taxon>Sphingobacteriia</taxon>
        <taxon>Sphingobacteriales</taxon>
        <taxon>Sphingobacteriaceae</taxon>
        <taxon>Mucilaginibacter</taxon>
    </lineage>
</organism>
<name>A0A929PX63_9SPHI</name>
<dbReference type="Proteomes" id="UP000622475">
    <property type="component" value="Unassembled WGS sequence"/>
</dbReference>
<proteinExistence type="predicted"/>
<gene>
    <name evidence="2" type="ORF">IRJ16_13180</name>
</gene>
<dbReference type="InterPro" id="IPR007433">
    <property type="entry name" value="DUF481"/>
</dbReference>
<evidence type="ECO:0000313" key="2">
    <source>
        <dbReference type="EMBL" id="MBE9662841.1"/>
    </source>
</evidence>
<dbReference type="AlphaFoldDB" id="A0A929PX63"/>